<dbReference type="PANTHER" id="PTHR33443">
    <property type="entry name" value="ZGC:112980"/>
    <property type="match status" value="1"/>
</dbReference>
<name>A0A022S068_ERYGU</name>
<dbReference type="AlphaFoldDB" id="A0A022S068"/>
<dbReference type="eggNOG" id="ENOG502S1TM">
    <property type="taxonomic scope" value="Eukaryota"/>
</dbReference>
<dbReference type="STRING" id="4155.A0A022S068"/>
<dbReference type="Proteomes" id="UP000030748">
    <property type="component" value="Unassembled WGS sequence"/>
</dbReference>
<reference evidence="2 3" key="1">
    <citation type="journal article" date="2013" name="Proc. Natl. Acad. Sci. U.S.A.">
        <title>Fine-scale variation in meiotic recombination in Mimulus inferred from population shotgun sequencing.</title>
        <authorList>
            <person name="Hellsten U."/>
            <person name="Wright K.M."/>
            <person name="Jenkins J."/>
            <person name="Shu S."/>
            <person name="Yuan Y."/>
            <person name="Wessler S.R."/>
            <person name="Schmutz J."/>
            <person name="Willis J.H."/>
            <person name="Rokhsar D.S."/>
        </authorList>
    </citation>
    <scope>NUCLEOTIDE SEQUENCE [LARGE SCALE GENOMIC DNA]</scope>
    <source>
        <strain evidence="3">cv. DUN x IM62</strain>
    </source>
</reference>
<accession>A0A022S068</accession>
<protein>
    <submittedName>
        <fullName evidence="2">Uncharacterized protein</fullName>
    </submittedName>
</protein>
<sequence length="131" mass="14928">MAEPEREVIEIDDSSPSPDRTGTPLKPVFCLKNRHEIDKFEESEECFILDFDPYDDDLDIFKLSLSKGFDDASELSVVSEKGQVACRDYPHPRHSCAKYPFAKTTHDKHCKLCYCYVCDLSAPCPKWNGSS</sequence>
<gene>
    <name evidence="2" type="ORF">MIMGU_mgv1a023859mg</name>
</gene>
<evidence type="ECO:0000313" key="2">
    <source>
        <dbReference type="EMBL" id="EYU45323.1"/>
    </source>
</evidence>
<feature type="region of interest" description="Disordered" evidence="1">
    <location>
        <begin position="1"/>
        <end position="23"/>
    </location>
</feature>
<dbReference type="EMBL" id="KI630190">
    <property type="protein sequence ID" value="EYU45323.1"/>
    <property type="molecule type" value="Genomic_DNA"/>
</dbReference>
<dbReference type="InterPro" id="IPR053234">
    <property type="entry name" value="RPM1_Interactor"/>
</dbReference>
<evidence type="ECO:0000256" key="1">
    <source>
        <dbReference type="SAM" id="MobiDB-lite"/>
    </source>
</evidence>
<feature type="non-terminal residue" evidence="2">
    <location>
        <position position="131"/>
    </location>
</feature>
<evidence type="ECO:0000313" key="3">
    <source>
        <dbReference type="Proteomes" id="UP000030748"/>
    </source>
</evidence>
<keyword evidence="3" id="KW-1185">Reference proteome</keyword>
<organism evidence="2 3">
    <name type="scientific">Erythranthe guttata</name>
    <name type="common">Yellow monkey flower</name>
    <name type="synonym">Mimulus guttatus</name>
    <dbReference type="NCBI Taxonomy" id="4155"/>
    <lineage>
        <taxon>Eukaryota</taxon>
        <taxon>Viridiplantae</taxon>
        <taxon>Streptophyta</taxon>
        <taxon>Embryophyta</taxon>
        <taxon>Tracheophyta</taxon>
        <taxon>Spermatophyta</taxon>
        <taxon>Magnoliopsida</taxon>
        <taxon>eudicotyledons</taxon>
        <taxon>Gunneridae</taxon>
        <taxon>Pentapetalae</taxon>
        <taxon>asterids</taxon>
        <taxon>lamiids</taxon>
        <taxon>Lamiales</taxon>
        <taxon>Phrymaceae</taxon>
        <taxon>Erythranthe</taxon>
    </lineage>
</organism>
<dbReference type="PANTHER" id="PTHR33443:SF30">
    <property type="entry name" value="SARCOSINE DEHYDROGENASE-2C PROTEIN"/>
    <property type="match status" value="1"/>
</dbReference>
<proteinExistence type="predicted"/>